<feature type="chain" id="PRO_5043846266" evidence="1">
    <location>
        <begin position="23"/>
        <end position="314"/>
    </location>
</feature>
<dbReference type="RefSeq" id="WP_349244125.1">
    <property type="nucleotide sequence ID" value="NZ_JASCXX010000006.1"/>
</dbReference>
<dbReference type="EMBL" id="JASCXX010000006">
    <property type="protein sequence ID" value="MDI6448716.1"/>
    <property type="molecule type" value="Genomic_DNA"/>
</dbReference>
<dbReference type="PANTHER" id="PTHR40469:SF2">
    <property type="entry name" value="GALACTOSE-BINDING DOMAIN-LIKE SUPERFAMILY PROTEIN"/>
    <property type="match status" value="1"/>
</dbReference>
<dbReference type="AlphaFoldDB" id="A0AAW6TSN4"/>
<gene>
    <name evidence="3" type="ORF">QJ522_06640</name>
</gene>
<dbReference type="PANTHER" id="PTHR40469">
    <property type="entry name" value="SECRETED GLYCOSYL HYDROLASE"/>
    <property type="match status" value="1"/>
</dbReference>
<dbReference type="Gene3D" id="3.40.50.880">
    <property type="match status" value="1"/>
</dbReference>
<dbReference type="Pfam" id="PF06283">
    <property type="entry name" value="ThuA"/>
    <property type="match status" value="1"/>
</dbReference>
<sequence>MVKGRLVAVALLCAMMSAALCAAPEPPALRSRSDVEAVLARAPVSLKASAHRPLRIVLIADKKDHAEHEHDYPLWQKRWALLLGGPAASSEQQLNLYGPPACSPEDHVGAPGVEVLCVQGWPGDDVLRSADVLVAFCYLEWDAESRKRVGDYLRSGGGLVLLHSATWTRPGPSAQVADLVGVGGFTRYRHGPVELELTDSGHPISLGLPPKMSFLDETYWPPTPTIDPNRVTVLAVCAERQGGPESPVMAPQPIFWTVEPGRGRVFGCVLGHYTWTFDDPFFRILILRGLAWAAGESPFRFDSLVLRGARVTRP</sequence>
<evidence type="ECO:0000259" key="2">
    <source>
        <dbReference type="Pfam" id="PF06283"/>
    </source>
</evidence>
<feature type="domain" description="ThuA-like" evidence="2">
    <location>
        <begin position="124"/>
        <end position="293"/>
    </location>
</feature>
<dbReference type="InterPro" id="IPR029062">
    <property type="entry name" value="Class_I_gatase-like"/>
</dbReference>
<feature type="signal peptide" evidence="1">
    <location>
        <begin position="1"/>
        <end position="22"/>
    </location>
</feature>
<dbReference type="SUPFAM" id="SSF52317">
    <property type="entry name" value="Class I glutamine amidotransferase-like"/>
    <property type="match status" value="1"/>
</dbReference>
<dbReference type="InterPro" id="IPR029010">
    <property type="entry name" value="ThuA-like"/>
</dbReference>
<keyword evidence="1" id="KW-0732">Signal</keyword>
<name>A0AAW6TSN4_9BACT</name>
<comment type="caution">
    <text evidence="3">The sequence shown here is derived from an EMBL/GenBank/DDBJ whole genome shotgun (WGS) entry which is preliminary data.</text>
</comment>
<keyword evidence="4" id="KW-1185">Reference proteome</keyword>
<protein>
    <submittedName>
        <fullName evidence="3">ThuA domain-containing protein</fullName>
    </submittedName>
</protein>
<organism evidence="3 4">
    <name type="scientific">Anaerobaca lacustris</name>
    <dbReference type="NCBI Taxonomy" id="3044600"/>
    <lineage>
        <taxon>Bacteria</taxon>
        <taxon>Pseudomonadati</taxon>
        <taxon>Planctomycetota</taxon>
        <taxon>Phycisphaerae</taxon>
        <taxon>Sedimentisphaerales</taxon>
        <taxon>Anaerobacaceae</taxon>
        <taxon>Anaerobaca</taxon>
    </lineage>
</organism>
<dbReference type="Proteomes" id="UP001431776">
    <property type="component" value="Unassembled WGS sequence"/>
</dbReference>
<accession>A0AAW6TSN4</accession>
<evidence type="ECO:0000256" key="1">
    <source>
        <dbReference type="SAM" id="SignalP"/>
    </source>
</evidence>
<reference evidence="3" key="1">
    <citation type="submission" date="2023-05" db="EMBL/GenBank/DDBJ databases">
        <title>Anaerotaeda fermentans gen. nov., sp. nov., a novel anaerobic planctomycete of the new family within the order Sedimentisphaerales isolated from Taman Peninsula, Russia.</title>
        <authorList>
            <person name="Khomyakova M.A."/>
            <person name="Merkel A.Y."/>
            <person name="Slobodkin A.I."/>
        </authorList>
    </citation>
    <scope>NUCLEOTIDE SEQUENCE</scope>
    <source>
        <strain evidence="3">M17dextr</strain>
    </source>
</reference>
<evidence type="ECO:0000313" key="3">
    <source>
        <dbReference type="EMBL" id="MDI6448716.1"/>
    </source>
</evidence>
<evidence type="ECO:0000313" key="4">
    <source>
        <dbReference type="Proteomes" id="UP001431776"/>
    </source>
</evidence>
<proteinExistence type="predicted"/>